<keyword evidence="3" id="KW-0238">DNA-binding</keyword>
<dbReference type="Gene3D" id="1.10.150.20">
    <property type="entry name" value="5' to 3' exonuclease, C-terminal subdomain"/>
    <property type="match status" value="1"/>
</dbReference>
<dbReference type="GO" id="GO:0006281">
    <property type="term" value="P:DNA repair"/>
    <property type="evidence" value="ECO:0007669"/>
    <property type="project" value="UniProtKB-KW"/>
</dbReference>
<evidence type="ECO:0000256" key="1">
    <source>
        <dbReference type="ARBA" id="ARBA00022490"/>
    </source>
</evidence>
<dbReference type="InterPro" id="IPR036267">
    <property type="entry name" value="RuvA_C_sf"/>
</dbReference>
<feature type="domain" description="Helix-hairpin-helix DNA-binding motif class 1" evidence="5">
    <location>
        <begin position="73"/>
        <end position="92"/>
    </location>
</feature>
<dbReference type="InterPro" id="IPR003583">
    <property type="entry name" value="Hlx-hairpin-Hlx_DNA-bd_motif"/>
</dbReference>
<keyword evidence="6" id="KW-0347">Helicase</keyword>
<dbReference type="Proteomes" id="UP000730161">
    <property type="component" value="Unassembled WGS sequence"/>
</dbReference>
<dbReference type="NCBIfam" id="TIGR00084">
    <property type="entry name" value="ruvA"/>
    <property type="match status" value="1"/>
</dbReference>
<sequence>MFAHISGSVASIGEGSVVIDVGGIGYLIRVSQPDLREIREMSNPVKLHTHLVVREDAVSLYGFLHPGERDLFLILINVSGIGPQIALNILSQISLDQFAMAIISEDEKMLTRISGIGPKSAKRLILELKETMKKRAGTLRKVASPQPASDAISALITLGFSEREADEAVRSVTESEESQSVQVIIKAALARLRERSE</sequence>
<gene>
    <name evidence="6" type="ORF">RJ53_04265</name>
</gene>
<keyword evidence="6" id="KW-0378">Hydrolase</keyword>
<protein>
    <submittedName>
        <fullName evidence="6">ATP-dependent DNA helicase RuvA</fullName>
    </submittedName>
</protein>
<dbReference type="SMART" id="SM00278">
    <property type="entry name" value="HhH1"/>
    <property type="match status" value="2"/>
</dbReference>
<dbReference type="InterPro" id="IPR000085">
    <property type="entry name" value="RuvA"/>
</dbReference>
<dbReference type="GO" id="GO:0005524">
    <property type="term" value="F:ATP binding"/>
    <property type="evidence" value="ECO:0007669"/>
    <property type="project" value="InterPro"/>
</dbReference>
<organism evidence="6 7">
    <name type="scientific">Methanocalculus chunghsingensis</name>
    <dbReference type="NCBI Taxonomy" id="156457"/>
    <lineage>
        <taxon>Archaea</taxon>
        <taxon>Methanobacteriati</taxon>
        <taxon>Methanobacteriota</taxon>
        <taxon>Stenosarchaea group</taxon>
        <taxon>Methanomicrobia</taxon>
        <taxon>Methanomicrobiales</taxon>
        <taxon>Methanocalculaceae</taxon>
        <taxon>Methanocalculus</taxon>
    </lineage>
</organism>
<dbReference type="SUPFAM" id="SSF50249">
    <property type="entry name" value="Nucleic acid-binding proteins"/>
    <property type="match status" value="1"/>
</dbReference>
<evidence type="ECO:0000256" key="3">
    <source>
        <dbReference type="ARBA" id="ARBA00023125"/>
    </source>
</evidence>
<dbReference type="Pfam" id="PF14520">
    <property type="entry name" value="HHH_5"/>
    <property type="match status" value="1"/>
</dbReference>
<keyword evidence="7" id="KW-1185">Reference proteome</keyword>
<reference evidence="6" key="1">
    <citation type="submission" date="2014-12" db="EMBL/GenBank/DDBJ databases">
        <authorList>
            <person name="Huang H.-H."/>
            <person name="Chen S.-C."/>
            <person name="Lai M.-C."/>
        </authorList>
    </citation>
    <scope>NUCLEOTIDE SEQUENCE</scope>
    <source>
        <strain evidence="6">K1F9705b</strain>
    </source>
</reference>
<accession>A0A8J7W5L3</accession>
<keyword evidence="1" id="KW-0963">Cytoplasm</keyword>
<dbReference type="SUPFAM" id="SSF47781">
    <property type="entry name" value="RuvA domain 2-like"/>
    <property type="match status" value="1"/>
</dbReference>
<dbReference type="GO" id="GO:0006310">
    <property type="term" value="P:DNA recombination"/>
    <property type="evidence" value="ECO:0007669"/>
    <property type="project" value="InterPro"/>
</dbReference>
<dbReference type="Gene3D" id="2.40.50.140">
    <property type="entry name" value="Nucleic acid-binding proteins"/>
    <property type="match status" value="1"/>
</dbReference>
<dbReference type="InterPro" id="IPR012340">
    <property type="entry name" value="NA-bd_OB-fold"/>
</dbReference>
<keyword evidence="6" id="KW-0067">ATP-binding</keyword>
<dbReference type="OrthoDB" id="146701at2157"/>
<dbReference type="Pfam" id="PF07499">
    <property type="entry name" value="RuvA_C"/>
    <property type="match status" value="1"/>
</dbReference>
<dbReference type="GO" id="GO:0003677">
    <property type="term" value="F:DNA binding"/>
    <property type="evidence" value="ECO:0007669"/>
    <property type="project" value="UniProtKB-KW"/>
</dbReference>
<keyword evidence="6" id="KW-0547">Nucleotide-binding</keyword>
<comment type="caution">
    <text evidence="6">The sequence shown here is derived from an EMBL/GenBank/DDBJ whole genome shotgun (WGS) entry which is preliminary data.</text>
</comment>
<evidence type="ECO:0000313" key="7">
    <source>
        <dbReference type="Proteomes" id="UP000730161"/>
    </source>
</evidence>
<dbReference type="EMBL" id="JWHL01000004">
    <property type="protein sequence ID" value="MBR1368764.1"/>
    <property type="molecule type" value="Genomic_DNA"/>
</dbReference>
<evidence type="ECO:0000256" key="4">
    <source>
        <dbReference type="ARBA" id="ARBA00023204"/>
    </source>
</evidence>
<dbReference type="AlphaFoldDB" id="A0A8J7W5L3"/>
<dbReference type="GO" id="GO:0009378">
    <property type="term" value="F:four-way junction helicase activity"/>
    <property type="evidence" value="ECO:0007669"/>
    <property type="project" value="InterPro"/>
</dbReference>
<dbReference type="InterPro" id="IPR010994">
    <property type="entry name" value="RuvA_2-like"/>
</dbReference>
<dbReference type="Gene3D" id="1.10.8.10">
    <property type="entry name" value="DNA helicase RuvA subunit, C-terminal domain"/>
    <property type="match status" value="1"/>
</dbReference>
<name>A0A8J7W5L3_9EURY</name>
<dbReference type="InterPro" id="IPR011114">
    <property type="entry name" value="RuvA_C"/>
</dbReference>
<evidence type="ECO:0000313" key="6">
    <source>
        <dbReference type="EMBL" id="MBR1368764.1"/>
    </source>
</evidence>
<dbReference type="Pfam" id="PF01330">
    <property type="entry name" value="RuvA_N"/>
    <property type="match status" value="1"/>
</dbReference>
<feature type="domain" description="Helix-hairpin-helix DNA-binding motif class 1" evidence="5">
    <location>
        <begin position="108"/>
        <end position="127"/>
    </location>
</feature>
<dbReference type="GO" id="GO:0009379">
    <property type="term" value="C:Holliday junction helicase complex"/>
    <property type="evidence" value="ECO:0007669"/>
    <property type="project" value="InterPro"/>
</dbReference>
<keyword evidence="2" id="KW-0227">DNA damage</keyword>
<dbReference type="InterPro" id="IPR013849">
    <property type="entry name" value="DNA_helicase_Holl-junc_RuvA_I"/>
</dbReference>
<evidence type="ECO:0000259" key="5">
    <source>
        <dbReference type="SMART" id="SM00278"/>
    </source>
</evidence>
<keyword evidence="4" id="KW-0234">DNA repair</keyword>
<dbReference type="RefSeq" id="WP_211530403.1">
    <property type="nucleotide sequence ID" value="NZ_JWHL01000004.1"/>
</dbReference>
<dbReference type="HAMAP" id="MF_00031">
    <property type="entry name" value="DNA_HJ_migration_RuvA"/>
    <property type="match status" value="1"/>
</dbReference>
<proteinExistence type="inferred from homology"/>
<dbReference type="SUPFAM" id="SSF46929">
    <property type="entry name" value="DNA helicase RuvA subunit, C-terminal domain"/>
    <property type="match status" value="1"/>
</dbReference>
<dbReference type="CDD" id="cd14332">
    <property type="entry name" value="UBA_RuvA_C"/>
    <property type="match status" value="1"/>
</dbReference>
<evidence type="ECO:0000256" key="2">
    <source>
        <dbReference type="ARBA" id="ARBA00022763"/>
    </source>
</evidence>